<keyword evidence="15" id="KW-1185">Reference proteome</keyword>
<evidence type="ECO:0000256" key="3">
    <source>
        <dbReference type="ARBA" id="ARBA00011738"/>
    </source>
</evidence>
<reference evidence="14 15" key="1">
    <citation type="submission" date="2016-10" db="EMBL/GenBank/DDBJ databases">
        <authorList>
            <person name="de Groot N.N."/>
        </authorList>
    </citation>
    <scope>NUCLEOTIDE SEQUENCE [LARGE SCALE GENOMIC DNA]</scope>
    <source>
        <strain evidence="14 15">SLAS-1</strain>
    </source>
</reference>
<keyword evidence="4 11" id="KW-0963">Cytoplasm</keyword>
<dbReference type="InterPro" id="IPR045864">
    <property type="entry name" value="aa-tRNA-synth_II/BPL/LPL"/>
</dbReference>
<keyword evidence="5 11" id="KW-0436">Ligase</keyword>
<comment type="similarity">
    <text evidence="2 11">Belongs to the class-II aminoacyl-tRNA synthetase family.</text>
</comment>
<dbReference type="GO" id="GO:0016740">
    <property type="term" value="F:transferase activity"/>
    <property type="evidence" value="ECO:0007669"/>
    <property type="project" value="UniProtKB-ARBA"/>
</dbReference>
<evidence type="ECO:0000256" key="12">
    <source>
        <dbReference type="PIRSR" id="PIRSR001549-1"/>
    </source>
</evidence>
<dbReference type="PROSITE" id="PS50862">
    <property type="entry name" value="AA_TRNA_LIGASE_II"/>
    <property type="match status" value="1"/>
</dbReference>
<dbReference type="GO" id="GO:0005737">
    <property type="term" value="C:cytoplasm"/>
    <property type="evidence" value="ECO:0007669"/>
    <property type="project" value="UniProtKB-SubCell"/>
</dbReference>
<dbReference type="GO" id="GO:0006427">
    <property type="term" value="P:histidyl-tRNA aminoacylation"/>
    <property type="evidence" value="ECO:0007669"/>
    <property type="project" value="UniProtKB-UniRule"/>
</dbReference>
<feature type="binding site" evidence="12">
    <location>
        <position position="255"/>
    </location>
    <ligand>
        <name>L-histidine</name>
        <dbReference type="ChEBI" id="CHEBI:57595"/>
    </ligand>
</feature>
<keyword evidence="9 11" id="KW-0030">Aminoacyl-tRNA synthetase</keyword>
<evidence type="ECO:0000313" key="15">
    <source>
        <dbReference type="Proteomes" id="UP000199476"/>
    </source>
</evidence>
<dbReference type="SUPFAM" id="SSF55681">
    <property type="entry name" value="Class II aaRS and biotin synthetases"/>
    <property type="match status" value="1"/>
</dbReference>
<comment type="subcellular location">
    <subcellularLocation>
        <location evidence="1 11">Cytoplasm</location>
    </subcellularLocation>
</comment>
<dbReference type="EMBL" id="FNGO01000004">
    <property type="protein sequence ID" value="SDL39791.1"/>
    <property type="molecule type" value="Genomic_DNA"/>
</dbReference>
<name>A0A1G9JQS1_9FIRM</name>
<dbReference type="EC" id="6.1.1.21" evidence="11"/>
<feature type="binding site" evidence="12">
    <location>
        <begin position="259"/>
        <end position="260"/>
    </location>
    <ligand>
        <name>L-histidine</name>
        <dbReference type="ChEBI" id="CHEBI:57595"/>
    </ligand>
</feature>
<keyword evidence="8 11" id="KW-0648">Protein biosynthesis</keyword>
<feature type="binding site" evidence="12">
    <location>
        <position position="112"/>
    </location>
    <ligand>
        <name>L-histidine</name>
        <dbReference type="ChEBI" id="CHEBI:57595"/>
    </ligand>
</feature>
<dbReference type="GO" id="GO:0004821">
    <property type="term" value="F:histidine-tRNA ligase activity"/>
    <property type="evidence" value="ECO:0007669"/>
    <property type="project" value="UniProtKB-UniRule"/>
</dbReference>
<dbReference type="InterPro" id="IPR004516">
    <property type="entry name" value="HisRS/HisZ"/>
</dbReference>
<evidence type="ECO:0000256" key="5">
    <source>
        <dbReference type="ARBA" id="ARBA00022598"/>
    </source>
</evidence>
<gene>
    <name evidence="11" type="primary">hisS</name>
    <name evidence="14" type="ORF">SAMN04488692_10463</name>
</gene>
<evidence type="ECO:0000256" key="11">
    <source>
        <dbReference type="HAMAP-Rule" id="MF_00127"/>
    </source>
</evidence>
<dbReference type="InterPro" id="IPR004154">
    <property type="entry name" value="Anticodon-bd"/>
</dbReference>
<dbReference type="PIRSF" id="PIRSF001549">
    <property type="entry name" value="His-tRNA_synth"/>
    <property type="match status" value="1"/>
</dbReference>
<dbReference type="Gene3D" id="3.30.930.10">
    <property type="entry name" value="Bira Bifunctional Protein, Domain 2"/>
    <property type="match status" value="1"/>
</dbReference>
<keyword evidence="6 11" id="KW-0547">Nucleotide-binding</keyword>
<dbReference type="InterPro" id="IPR036621">
    <property type="entry name" value="Anticodon-bd_dom_sf"/>
</dbReference>
<dbReference type="CDD" id="cd00859">
    <property type="entry name" value="HisRS_anticodon"/>
    <property type="match status" value="1"/>
</dbReference>
<comment type="subunit">
    <text evidence="3 11">Homodimer.</text>
</comment>
<evidence type="ECO:0000259" key="13">
    <source>
        <dbReference type="PROSITE" id="PS50862"/>
    </source>
</evidence>
<feature type="binding site" evidence="12">
    <location>
        <position position="130"/>
    </location>
    <ligand>
        <name>L-histidine</name>
        <dbReference type="ChEBI" id="CHEBI:57595"/>
    </ligand>
</feature>
<comment type="catalytic activity">
    <reaction evidence="10 11">
        <text>tRNA(His) + L-histidine + ATP = L-histidyl-tRNA(His) + AMP + diphosphate + H(+)</text>
        <dbReference type="Rhea" id="RHEA:17313"/>
        <dbReference type="Rhea" id="RHEA-COMP:9665"/>
        <dbReference type="Rhea" id="RHEA-COMP:9689"/>
        <dbReference type="ChEBI" id="CHEBI:15378"/>
        <dbReference type="ChEBI" id="CHEBI:30616"/>
        <dbReference type="ChEBI" id="CHEBI:33019"/>
        <dbReference type="ChEBI" id="CHEBI:57595"/>
        <dbReference type="ChEBI" id="CHEBI:78442"/>
        <dbReference type="ChEBI" id="CHEBI:78527"/>
        <dbReference type="ChEBI" id="CHEBI:456215"/>
        <dbReference type="EC" id="6.1.1.21"/>
    </reaction>
</comment>
<dbReference type="OrthoDB" id="9800814at2"/>
<evidence type="ECO:0000313" key="14">
    <source>
        <dbReference type="EMBL" id="SDL39791.1"/>
    </source>
</evidence>
<dbReference type="HAMAP" id="MF_00127">
    <property type="entry name" value="His_tRNA_synth"/>
    <property type="match status" value="1"/>
</dbReference>
<dbReference type="PANTHER" id="PTHR43707">
    <property type="entry name" value="HISTIDYL-TRNA SYNTHETASE"/>
    <property type="match status" value="1"/>
</dbReference>
<dbReference type="InterPro" id="IPR041715">
    <property type="entry name" value="HisRS-like_core"/>
</dbReference>
<dbReference type="AlphaFoldDB" id="A0A1G9JQS1"/>
<sequence length="417" mass="47915">MKINSPRGTQDILPPDSFDWQFLENKAHEISENYNYQEIRTPVFEYTELFNRGIGEATDIVEKEMYTFEDRGGRSITLRPEMTASVVRSFLENKIYGRAQPTKYYYIGPMFRYERPQSGRYRQFHQFGVEVLGSNDPDIDVELMAMGIDYLEKLGLKDFFVELNSIGCPECRPDYVADLQEHFSEHEEELCSDCRRRLTRNPLRILDCDECAETTGNAPEILDYICSQCHDHFAQVKEGLEQLKIDFHIEPHLVRGLDYYTNTVFEVKSHDLGAQNAIFSGGRYNGLVEEIGDRDVPGSGWALGLERLLLVLEEQRDEDIKSDLDVYVIKIGARAEKLSLSLLRKLRRAGFSADTDYGDRSVGSQMKDADRKNSDYSIIVGEDEIQKDSLTLRDMNTGEEKMIAQDKIVDVLADKIQ</sequence>
<dbReference type="CDD" id="cd00773">
    <property type="entry name" value="HisRS-like_core"/>
    <property type="match status" value="1"/>
</dbReference>
<evidence type="ECO:0000256" key="10">
    <source>
        <dbReference type="ARBA" id="ARBA00047639"/>
    </source>
</evidence>
<dbReference type="PANTHER" id="PTHR43707:SF1">
    <property type="entry name" value="HISTIDINE--TRNA LIGASE, MITOCHONDRIAL-RELATED"/>
    <property type="match status" value="1"/>
</dbReference>
<dbReference type="InterPro" id="IPR006195">
    <property type="entry name" value="aa-tRNA-synth_II"/>
</dbReference>
<feature type="binding site" evidence="12">
    <location>
        <begin position="81"/>
        <end position="83"/>
    </location>
    <ligand>
        <name>L-histidine</name>
        <dbReference type="ChEBI" id="CHEBI:57595"/>
    </ligand>
</feature>
<organism evidence="14 15">
    <name type="scientific">Halarsenatibacter silvermanii</name>
    <dbReference type="NCBI Taxonomy" id="321763"/>
    <lineage>
        <taxon>Bacteria</taxon>
        <taxon>Bacillati</taxon>
        <taxon>Bacillota</taxon>
        <taxon>Clostridia</taxon>
        <taxon>Halanaerobiales</taxon>
        <taxon>Halarsenatibacteraceae</taxon>
        <taxon>Halarsenatibacter</taxon>
    </lineage>
</organism>
<evidence type="ECO:0000256" key="7">
    <source>
        <dbReference type="ARBA" id="ARBA00022840"/>
    </source>
</evidence>
<proteinExistence type="inferred from homology"/>
<dbReference type="Pfam" id="PF03129">
    <property type="entry name" value="HGTP_anticodon"/>
    <property type="match status" value="1"/>
</dbReference>
<evidence type="ECO:0000256" key="2">
    <source>
        <dbReference type="ARBA" id="ARBA00008226"/>
    </source>
</evidence>
<evidence type="ECO:0000256" key="6">
    <source>
        <dbReference type="ARBA" id="ARBA00022741"/>
    </source>
</evidence>
<dbReference type="SUPFAM" id="SSF52954">
    <property type="entry name" value="Class II aaRS ABD-related"/>
    <property type="match status" value="1"/>
</dbReference>
<accession>A0A1G9JQS1</accession>
<dbReference type="Proteomes" id="UP000199476">
    <property type="component" value="Unassembled WGS sequence"/>
</dbReference>
<evidence type="ECO:0000256" key="8">
    <source>
        <dbReference type="ARBA" id="ARBA00022917"/>
    </source>
</evidence>
<dbReference type="RefSeq" id="WP_089758515.1">
    <property type="nucleotide sequence ID" value="NZ_FNGO01000004.1"/>
</dbReference>
<protein>
    <recommendedName>
        <fullName evidence="11">Histidine--tRNA ligase</fullName>
        <ecNumber evidence="11">6.1.1.21</ecNumber>
    </recommendedName>
    <alternativeName>
        <fullName evidence="11">Histidyl-tRNA synthetase</fullName>
        <shortName evidence="11">HisRS</shortName>
    </alternativeName>
</protein>
<dbReference type="InterPro" id="IPR015807">
    <property type="entry name" value="His-tRNA-ligase"/>
</dbReference>
<dbReference type="Gene3D" id="3.40.50.800">
    <property type="entry name" value="Anticodon-binding domain"/>
    <property type="match status" value="1"/>
</dbReference>
<evidence type="ECO:0000256" key="4">
    <source>
        <dbReference type="ARBA" id="ARBA00022490"/>
    </source>
</evidence>
<feature type="domain" description="Aminoacyl-transfer RNA synthetases class-II family profile" evidence="13">
    <location>
        <begin position="30"/>
        <end position="315"/>
    </location>
</feature>
<keyword evidence="7 11" id="KW-0067">ATP-binding</keyword>
<dbReference type="InterPro" id="IPR033656">
    <property type="entry name" value="HisRS_anticodon"/>
</dbReference>
<dbReference type="GO" id="GO:0005524">
    <property type="term" value="F:ATP binding"/>
    <property type="evidence" value="ECO:0007669"/>
    <property type="project" value="UniProtKB-UniRule"/>
</dbReference>
<evidence type="ECO:0000256" key="1">
    <source>
        <dbReference type="ARBA" id="ARBA00004496"/>
    </source>
</evidence>
<evidence type="ECO:0000256" key="9">
    <source>
        <dbReference type="ARBA" id="ARBA00023146"/>
    </source>
</evidence>
<dbReference type="NCBIfam" id="TIGR00442">
    <property type="entry name" value="hisS"/>
    <property type="match status" value="1"/>
</dbReference>
<feature type="binding site" evidence="12">
    <location>
        <position position="126"/>
    </location>
    <ligand>
        <name>L-histidine</name>
        <dbReference type="ChEBI" id="CHEBI:57595"/>
    </ligand>
</feature>
<dbReference type="STRING" id="321763.SAMN04488692_10463"/>
<dbReference type="Pfam" id="PF13393">
    <property type="entry name" value="tRNA-synt_His"/>
    <property type="match status" value="1"/>
</dbReference>
<dbReference type="FunFam" id="3.30.930.10:FF:000005">
    <property type="entry name" value="Histidine--tRNA ligase"/>
    <property type="match status" value="1"/>
</dbReference>
<dbReference type="GO" id="GO:0140096">
    <property type="term" value="F:catalytic activity, acting on a protein"/>
    <property type="evidence" value="ECO:0007669"/>
    <property type="project" value="UniProtKB-ARBA"/>
</dbReference>